<dbReference type="AlphaFoldDB" id="A0A9X1XPA6"/>
<gene>
    <name evidence="2" type="ORF">KP803_15670</name>
</gene>
<dbReference type="EMBL" id="JAJHVV010000009">
    <property type="protein sequence ID" value="MCK6264718.1"/>
    <property type="molecule type" value="Genomic_DNA"/>
</dbReference>
<protein>
    <submittedName>
        <fullName evidence="2">Uncharacterized protein</fullName>
    </submittedName>
</protein>
<keyword evidence="1" id="KW-0812">Transmembrane</keyword>
<name>A0A9X1XPA6_9VIBR</name>
<sequence>MTCPYCGVRVSFFNSFKITRWNNHICLNCGNESIATRVNIVLSVSCILVPLFSIDMLFSSLQQPLHEVLYIVLALFFSYTVHRYVGKLQKISQKELTHCLTALLEIDKLNP</sequence>
<evidence type="ECO:0000313" key="3">
    <source>
        <dbReference type="Proteomes" id="UP001139559"/>
    </source>
</evidence>
<evidence type="ECO:0000256" key="1">
    <source>
        <dbReference type="SAM" id="Phobius"/>
    </source>
</evidence>
<accession>A0A9X1XPA6</accession>
<evidence type="ECO:0000313" key="2">
    <source>
        <dbReference type="EMBL" id="MCK6264718.1"/>
    </source>
</evidence>
<reference evidence="2" key="1">
    <citation type="submission" date="2021-11" db="EMBL/GenBank/DDBJ databases">
        <title>Vibrio ZSDE26 sp. nov. and Vibrio ZSDZ34 sp. nov., isolated from coastal seawater in Qingdao.</title>
        <authorList>
            <person name="Zhang P."/>
        </authorList>
    </citation>
    <scope>NUCLEOTIDE SEQUENCE</scope>
    <source>
        <strain evidence="2">ZSDE26</strain>
    </source>
</reference>
<keyword evidence="1" id="KW-1133">Transmembrane helix</keyword>
<feature type="transmembrane region" description="Helical" evidence="1">
    <location>
        <begin position="40"/>
        <end position="62"/>
    </location>
</feature>
<keyword evidence="1" id="KW-0472">Membrane</keyword>
<dbReference type="RefSeq" id="WP_248009789.1">
    <property type="nucleotide sequence ID" value="NZ_JAJHVV010000009.1"/>
</dbReference>
<feature type="transmembrane region" description="Helical" evidence="1">
    <location>
        <begin position="68"/>
        <end position="85"/>
    </location>
</feature>
<dbReference type="Proteomes" id="UP001139559">
    <property type="component" value="Unassembled WGS sequence"/>
</dbReference>
<keyword evidence="3" id="KW-1185">Reference proteome</keyword>
<comment type="caution">
    <text evidence="2">The sequence shown here is derived from an EMBL/GenBank/DDBJ whole genome shotgun (WGS) entry which is preliminary data.</text>
</comment>
<proteinExistence type="predicted"/>
<organism evidence="2 3">
    <name type="scientific">Vibrio amylolyticus</name>
    <dbReference type="NCBI Taxonomy" id="2847292"/>
    <lineage>
        <taxon>Bacteria</taxon>
        <taxon>Pseudomonadati</taxon>
        <taxon>Pseudomonadota</taxon>
        <taxon>Gammaproteobacteria</taxon>
        <taxon>Vibrionales</taxon>
        <taxon>Vibrionaceae</taxon>
        <taxon>Vibrio</taxon>
    </lineage>
</organism>